<evidence type="ECO:0000313" key="1">
    <source>
        <dbReference type="EMBL" id="AXH59579.1"/>
    </source>
</evidence>
<proteinExistence type="predicted"/>
<gene>
    <name evidence="1" type="ORF">PLA107_030605</name>
</gene>
<dbReference type="EMBL" id="CP031226">
    <property type="protein sequence ID" value="AXH59579.1"/>
    <property type="molecule type" value="Genomic_DNA"/>
</dbReference>
<keyword evidence="1" id="KW-0614">Plasmid</keyword>
<reference evidence="1 2" key="1">
    <citation type="journal article" date="2011" name="PLoS Pathog.">
        <title>Dynamic evolution of pathogenicity revealed by sequencing and comparative genomics of 19 Pseudomonas syringae isolates.</title>
        <authorList>
            <person name="Baltrus D.A."/>
            <person name="Nishimura M.T."/>
            <person name="Romanchuk A."/>
            <person name="Chang J.H."/>
            <person name="Mukhtar M.S."/>
            <person name="Cherkis K."/>
            <person name="Roach J."/>
            <person name="Grant S.R."/>
            <person name="Jones C.D."/>
            <person name="Dangl J.L."/>
        </authorList>
    </citation>
    <scope>NUCLEOTIDE SEQUENCE [LARGE SCALE GENOMIC DNA]</scope>
    <source>
        <strain evidence="1 2">M301315</strain>
    </source>
</reference>
<sequence>MIDQQILDLYRQTYASYKGPIDRDLFAAAAQKIEVCLMSFIGQYDPVVDLLNEVSQDSKAQGVEIFFGYPVKSIDERNEQKKLVAFMLATTMSAPTQNLPRIFSAYMLFINDMKYQLKGTFEAYGKNKIGDMRSLIRLANPDHLKRMMQISCVSNAGALIDAIANDDMEAYNRAWAVYTHADEWKEKFGMLALFPIEPDTAVHKALIVTDQDKKDLFLARIFALRHDVENTFCNGINYSRNPDPSRSTLFPNYENAWPICAPNHEQPFYMQPGFALGVQQDTTRCIQGFFAPKRVLEIRAHDGWDHIDRITQAFLDAGVSAQHLLTYGLCRENQGAPLVSMQHAIGRLGMCNKEDLRFYRAAFQALFRDFDTKTLLGYCATDESRRALYEVTRDKDVLRLAGDRARDGALASDLGL</sequence>
<accession>A0AAD0PVP7</accession>
<protein>
    <submittedName>
        <fullName evidence="1">Uncharacterized protein</fullName>
    </submittedName>
</protein>
<geneLocation type="plasmid" evidence="2">
    <name>pmppla107</name>
</geneLocation>
<dbReference type="Proteomes" id="UP000006426">
    <property type="component" value="Plasmid pmppla107"/>
</dbReference>
<evidence type="ECO:0000313" key="2">
    <source>
        <dbReference type="Proteomes" id="UP000006426"/>
    </source>
</evidence>
<dbReference type="AlphaFoldDB" id="A0AAD0PVP7"/>
<dbReference type="RefSeq" id="WP_005742206.1">
    <property type="nucleotide sequence ID" value="NZ_CP031226.1"/>
</dbReference>
<organism evidence="1 2">
    <name type="scientific">Pseudomonas amygdali pv. lachrymans str. M301315</name>
    <dbReference type="NCBI Taxonomy" id="629260"/>
    <lineage>
        <taxon>Bacteria</taxon>
        <taxon>Pseudomonadati</taxon>
        <taxon>Pseudomonadota</taxon>
        <taxon>Gammaproteobacteria</taxon>
        <taxon>Pseudomonadales</taxon>
        <taxon>Pseudomonadaceae</taxon>
        <taxon>Pseudomonas</taxon>
        <taxon>Pseudomonas amygdali</taxon>
    </lineage>
</organism>
<name>A0AAD0PVP7_PSEAV</name>
<dbReference type="GeneID" id="39473847"/>